<reference evidence="1 2" key="1">
    <citation type="submission" date="2024-04" db="EMBL/GenBank/DDBJ databases">
        <authorList>
            <person name="Waldvogel A.-M."/>
            <person name="Schoenle A."/>
        </authorList>
    </citation>
    <scope>NUCLEOTIDE SEQUENCE [LARGE SCALE GENOMIC DNA]</scope>
</reference>
<dbReference type="EMBL" id="OZ035832">
    <property type="protein sequence ID" value="CAL1571232.1"/>
    <property type="molecule type" value="Genomic_DNA"/>
</dbReference>
<accession>A0AAV2J1C6</accession>
<protein>
    <submittedName>
        <fullName evidence="1">Uncharacterized protein</fullName>
    </submittedName>
</protein>
<keyword evidence="2" id="KW-1185">Reference proteome</keyword>
<proteinExistence type="predicted"/>
<evidence type="ECO:0000313" key="1">
    <source>
        <dbReference type="EMBL" id="CAL1571232.1"/>
    </source>
</evidence>
<sequence>MHPDRQIHTSVCVVVKLQYYSPPPGGALLQRKQRINMNPLRLKYYTRLKEYVQCLHPYELELLMAVSQITLLLFVSDLNSALNEAVLRSRNIKLIVNASNIQGVTYPQVGGRRPADDLLTPPL</sequence>
<organism evidence="1 2">
    <name type="scientific">Knipowitschia caucasica</name>
    <name type="common">Caucasian dwarf goby</name>
    <name type="synonym">Pomatoschistus caucasicus</name>
    <dbReference type="NCBI Taxonomy" id="637954"/>
    <lineage>
        <taxon>Eukaryota</taxon>
        <taxon>Metazoa</taxon>
        <taxon>Chordata</taxon>
        <taxon>Craniata</taxon>
        <taxon>Vertebrata</taxon>
        <taxon>Euteleostomi</taxon>
        <taxon>Actinopterygii</taxon>
        <taxon>Neopterygii</taxon>
        <taxon>Teleostei</taxon>
        <taxon>Neoteleostei</taxon>
        <taxon>Acanthomorphata</taxon>
        <taxon>Gobiaria</taxon>
        <taxon>Gobiiformes</taxon>
        <taxon>Gobioidei</taxon>
        <taxon>Gobiidae</taxon>
        <taxon>Gobiinae</taxon>
        <taxon>Knipowitschia</taxon>
    </lineage>
</organism>
<dbReference type="AlphaFoldDB" id="A0AAV2J1C6"/>
<evidence type="ECO:0000313" key="2">
    <source>
        <dbReference type="Proteomes" id="UP001497482"/>
    </source>
</evidence>
<dbReference type="Proteomes" id="UP001497482">
    <property type="component" value="Chromosome 10"/>
</dbReference>
<name>A0AAV2J1C6_KNICA</name>
<gene>
    <name evidence="1" type="ORF">KC01_LOCUS3378</name>
</gene>